<dbReference type="AlphaFoldDB" id="A0A1Y2H2R1"/>
<evidence type="ECO:0000313" key="4">
    <source>
        <dbReference type="Proteomes" id="UP000193648"/>
    </source>
</evidence>
<evidence type="ECO:0000256" key="2">
    <source>
        <dbReference type="SAM" id="Phobius"/>
    </source>
</evidence>
<dbReference type="OrthoDB" id="4093673at2759"/>
<dbReference type="EMBL" id="MCFF01000001">
    <property type="protein sequence ID" value="ORZ28836.1"/>
    <property type="molecule type" value="Genomic_DNA"/>
</dbReference>
<dbReference type="InterPro" id="IPR057394">
    <property type="entry name" value="PIGBOS1"/>
</dbReference>
<evidence type="ECO:0000256" key="1">
    <source>
        <dbReference type="SAM" id="MobiDB-lite"/>
    </source>
</evidence>
<feature type="transmembrane region" description="Helical" evidence="2">
    <location>
        <begin position="6"/>
        <end position="25"/>
    </location>
</feature>
<organism evidence="3 4">
    <name type="scientific">Lobosporangium transversale</name>
    <dbReference type="NCBI Taxonomy" id="64571"/>
    <lineage>
        <taxon>Eukaryota</taxon>
        <taxon>Fungi</taxon>
        <taxon>Fungi incertae sedis</taxon>
        <taxon>Mucoromycota</taxon>
        <taxon>Mortierellomycotina</taxon>
        <taxon>Mortierellomycetes</taxon>
        <taxon>Mortierellales</taxon>
        <taxon>Mortierellaceae</taxon>
        <taxon>Lobosporangium</taxon>
    </lineage>
</organism>
<comment type="caution">
    <text evidence="3">The sequence shown here is derived from an EMBL/GenBank/DDBJ whole genome shotgun (WGS) entry which is preliminary data.</text>
</comment>
<keyword evidence="2" id="KW-0812">Transmembrane</keyword>
<evidence type="ECO:0000313" key="3">
    <source>
        <dbReference type="EMBL" id="ORZ28836.1"/>
    </source>
</evidence>
<gene>
    <name evidence="3" type="ORF">BCR41DRAFT_344164</name>
</gene>
<accession>A0A1Y2H2R1</accession>
<sequence length="114" mass="11909">MSLMNRYIPLAIAVGVGVFSGYYIWEPSLKKYQKESKGTWNYDVVKQTRAEEMNQHADQLAGTSGASKPADAPSSSSSSSSPESPIVAATAAAAAPATGPTVSVKEIKDAVSSK</sequence>
<feature type="compositionally biased region" description="Basic and acidic residues" evidence="1">
    <location>
        <begin position="105"/>
        <end position="114"/>
    </location>
</feature>
<feature type="compositionally biased region" description="Low complexity" evidence="1">
    <location>
        <begin position="64"/>
        <end position="101"/>
    </location>
</feature>
<dbReference type="Proteomes" id="UP000193648">
    <property type="component" value="Unassembled WGS sequence"/>
</dbReference>
<dbReference type="Pfam" id="PF23670">
    <property type="entry name" value="PIGBOS1"/>
    <property type="match status" value="1"/>
</dbReference>
<keyword evidence="2" id="KW-1133">Transmembrane helix</keyword>
<protein>
    <submittedName>
        <fullName evidence="3">Uncharacterized protein</fullName>
    </submittedName>
</protein>
<keyword evidence="4" id="KW-1185">Reference proteome</keyword>
<reference evidence="3 4" key="1">
    <citation type="submission" date="2016-07" db="EMBL/GenBank/DDBJ databases">
        <title>Pervasive Adenine N6-methylation of Active Genes in Fungi.</title>
        <authorList>
            <consortium name="DOE Joint Genome Institute"/>
            <person name="Mondo S.J."/>
            <person name="Dannebaum R.O."/>
            <person name="Kuo R.C."/>
            <person name="Labutti K."/>
            <person name="Haridas S."/>
            <person name="Kuo A."/>
            <person name="Salamov A."/>
            <person name="Ahrendt S.R."/>
            <person name="Lipzen A."/>
            <person name="Sullivan W."/>
            <person name="Andreopoulos W.B."/>
            <person name="Clum A."/>
            <person name="Lindquist E."/>
            <person name="Daum C."/>
            <person name="Ramamoorthy G.K."/>
            <person name="Gryganskyi A."/>
            <person name="Culley D."/>
            <person name="Magnuson J.K."/>
            <person name="James T.Y."/>
            <person name="O'Malley M.A."/>
            <person name="Stajich J.E."/>
            <person name="Spatafora J.W."/>
            <person name="Visel A."/>
            <person name="Grigoriev I.V."/>
        </authorList>
    </citation>
    <scope>NUCLEOTIDE SEQUENCE [LARGE SCALE GENOMIC DNA]</scope>
    <source>
        <strain evidence="3 4">NRRL 3116</strain>
    </source>
</reference>
<feature type="region of interest" description="Disordered" evidence="1">
    <location>
        <begin position="51"/>
        <end position="114"/>
    </location>
</feature>
<dbReference type="InParanoid" id="A0A1Y2H2R1"/>
<name>A0A1Y2H2R1_9FUNG</name>
<dbReference type="GeneID" id="33564287"/>
<proteinExistence type="predicted"/>
<dbReference type="RefSeq" id="XP_021886509.1">
    <property type="nucleotide sequence ID" value="XM_022022443.1"/>
</dbReference>
<keyword evidence="2" id="KW-0472">Membrane</keyword>